<dbReference type="PANTHER" id="PTHR36053:SF1">
    <property type="entry name" value="OS04G0680300 PROTEIN"/>
    <property type="match status" value="1"/>
</dbReference>
<gene>
    <name evidence="1" type="ORF">KSP39_PZI008143</name>
</gene>
<dbReference type="Proteomes" id="UP001418222">
    <property type="component" value="Unassembled WGS sequence"/>
</dbReference>
<protein>
    <submittedName>
        <fullName evidence="1">Uncharacterized protein</fullName>
    </submittedName>
</protein>
<organism evidence="1 2">
    <name type="scientific">Platanthera zijinensis</name>
    <dbReference type="NCBI Taxonomy" id="2320716"/>
    <lineage>
        <taxon>Eukaryota</taxon>
        <taxon>Viridiplantae</taxon>
        <taxon>Streptophyta</taxon>
        <taxon>Embryophyta</taxon>
        <taxon>Tracheophyta</taxon>
        <taxon>Spermatophyta</taxon>
        <taxon>Magnoliopsida</taxon>
        <taxon>Liliopsida</taxon>
        <taxon>Asparagales</taxon>
        <taxon>Orchidaceae</taxon>
        <taxon>Orchidoideae</taxon>
        <taxon>Orchideae</taxon>
        <taxon>Orchidinae</taxon>
        <taxon>Platanthera</taxon>
    </lineage>
</organism>
<dbReference type="AlphaFoldDB" id="A0AAP0BNJ3"/>
<dbReference type="EMBL" id="JBBWWQ010000006">
    <property type="protein sequence ID" value="KAK8945230.1"/>
    <property type="molecule type" value="Genomic_DNA"/>
</dbReference>
<evidence type="ECO:0000313" key="2">
    <source>
        <dbReference type="Proteomes" id="UP001418222"/>
    </source>
</evidence>
<name>A0AAP0BNJ3_9ASPA</name>
<sequence>MFPRDWTPPCQSCCTKKYAYIVQIPWRIFCKKGCNADGDTWDECIEACNEICYKDPVLKDHQWSAYIDRSPGIDTYSLGNRPSKARLEGKVYGVFKKKRDQGIERDLGNLILSRFSYIFLYTTKALYPPCYRNVSMPVLQAVVSSMAFPLIKSSKSIQIGRRRRHHHLLYQSQPQRSPPNRPVTIYPALLHSFTEYLL</sequence>
<comment type="caution">
    <text evidence="1">The sequence shown here is derived from an EMBL/GenBank/DDBJ whole genome shotgun (WGS) entry which is preliminary data.</text>
</comment>
<proteinExistence type="predicted"/>
<evidence type="ECO:0000313" key="1">
    <source>
        <dbReference type="EMBL" id="KAK8945230.1"/>
    </source>
</evidence>
<accession>A0AAP0BNJ3</accession>
<reference evidence="1 2" key="1">
    <citation type="journal article" date="2022" name="Nat. Plants">
        <title>Genomes of leafy and leafless Platanthera orchids illuminate the evolution of mycoheterotrophy.</title>
        <authorList>
            <person name="Li M.H."/>
            <person name="Liu K.W."/>
            <person name="Li Z."/>
            <person name="Lu H.C."/>
            <person name="Ye Q.L."/>
            <person name="Zhang D."/>
            <person name="Wang J.Y."/>
            <person name="Li Y.F."/>
            <person name="Zhong Z.M."/>
            <person name="Liu X."/>
            <person name="Yu X."/>
            <person name="Liu D.K."/>
            <person name="Tu X.D."/>
            <person name="Liu B."/>
            <person name="Hao Y."/>
            <person name="Liao X.Y."/>
            <person name="Jiang Y.T."/>
            <person name="Sun W.H."/>
            <person name="Chen J."/>
            <person name="Chen Y.Q."/>
            <person name="Ai Y."/>
            <person name="Zhai J.W."/>
            <person name="Wu S.S."/>
            <person name="Zhou Z."/>
            <person name="Hsiao Y.Y."/>
            <person name="Wu W.L."/>
            <person name="Chen Y.Y."/>
            <person name="Lin Y.F."/>
            <person name="Hsu J.L."/>
            <person name="Li C.Y."/>
            <person name="Wang Z.W."/>
            <person name="Zhao X."/>
            <person name="Zhong W.Y."/>
            <person name="Ma X.K."/>
            <person name="Ma L."/>
            <person name="Huang J."/>
            <person name="Chen G.Z."/>
            <person name="Huang M.Z."/>
            <person name="Huang L."/>
            <person name="Peng D.H."/>
            <person name="Luo Y.B."/>
            <person name="Zou S.Q."/>
            <person name="Chen S.P."/>
            <person name="Lan S."/>
            <person name="Tsai W.C."/>
            <person name="Van de Peer Y."/>
            <person name="Liu Z.J."/>
        </authorList>
    </citation>
    <scope>NUCLEOTIDE SEQUENCE [LARGE SCALE GENOMIC DNA]</scope>
    <source>
        <strain evidence="1">Lor287</strain>
    </source>
</reference>
<keyword evidence="2" id="KW-1185">Reference proteome</keyword>
<dbReference type="PANTHER" id="PTHR36053">
    <property type="entry name" value="OSJNBB0017I01.18 PROTEIN"/>
    <property type="match status" value="1"/>
</dbReference>